<comment type="caution">
    <text evidence="18">The sequence shown here is derived from an EMBL/GenBank/DDBJ whole genome shotgun (WGS) entry which is preliminary data.</text>
</comment>
<organism evidence="18 19">
    <name type="scientific">Nocardioides marmoribigeumensis</name>
    <dbReference type="NCBI Taxonomy" id="433649"/>
    <lineage>
        <taxon>Bacteria</taxon>
        <taxon>Bacillati</taxon>
        <taxon>Actinomycetota</taxon>
        <taxon>Actinomycetes</taxon>
        <taxon>Propionibacteriales</taxon>
        <taxon>Nocardioidaceae</taxon>
        <taxon>Nocardioides</taxon>
    </lineage>
</organism>
<evidence type="ECO:0000256" key="5">
    <source>
        <dbReference type="ARBA" id="ARBA00022801"/>
    </source>
</evidence>
<proteinExistence type="inferred from homology"/>
<dbReference type="Proteomes" id="UP001183648">
    <property type="component" value="Unassembled WGS sequence"/>
</dbReference>
<keyword evidence="2" id="KW-0540">Nuclease</keyword>
<evidence type="ECO:0000256" key="13">
    <source>
        <dbReference type="ARBA" id="ARBA00034808"/>
    </source>
</evidence>
<dbReference type="Gene3D" id="1.10.486.10">
    <property type="entry name" value="PCRA, domain 4"/>
    <property type="match status" value="1"/>
</dbReference>
<evidence type="ECO:0000256" key="10">
    <source>
        <dbReference type="ARBA" id="ARBA00023204"/>
    </source>
</evidence>
<dbReference type="PROSITE" id="PS51217">
    <property type="entry name" value="UVRD_HELICASE_CTER"/>
    <property type="match status" value="1"/>
</dbReference>
<evidence type="ECO:0000256" key="2">
    <source>
        <dbReference type="ARBA" id="ARBA00022722"/>
    </source>
</evidence>
<dbReference type="Gene3D" id="3.40.50.300">
    <property type="entry name" value="P-loop containing nucleotide triphosphate hydrolases"/>
    <property type="match status" value="2"/>
</dbReference>
<evidence type="ECO:0000313" key="19">
    <source>
        <dbReference type="Proteomes" id="UP001183648"/>
    </source>
</evidence>
<keyword evidence="9" id="KW-0238">DNA-binding</keyword>
<evidence type="ECO:0000259" key="17">
    <source>
        <dbReference type="PROSITE" id="PS51217"/>
    </source>
</evidence>
<evidence type="ECO:0000256" key="12">
    <source>
        <dbReference type="ARBA" id="ARBA00034617"/>
    </source>
</evidence>
<evidence type="ECO:0000256" key="9">
    <source>
        <dbReference type="ARBA" id="ARBA00023125"/>
    </source>
</evidence>
<keyword evidence="10" id="KW-0234">DNA repair</keyword>
<evidence type="ECO:0000256" key="1">
    <source>
        <dbReference type="ARBA" id="ARBA00009922"/>
    </source>
</evidence>
<dbReference type="SUPFAM" id="SSF52540">
    <property type="entry name" value="P-loop containing nucleoside triphosphate hydrolases"/>
    <property type="match status" value="1"/>
</dbReference>
<name>A0ABU2BTM2_9ACTN</name>
<dbReference type="Pfam" id="PF12705">
    <property type="entry name" value="PDDEXK_1"/>
    <property type="match status" value="1"/>
</dbReference>
<evidence type="ECO:0000256" key="11">
    <source>
        <dbReference type="ARBA" id="ARBA00023235"/>
    </source>
</evidence>
<evidence type="ECO:0000259" key="16">
    <source>
        <dbReference type="PROSITE" id="PS51198"/>
    </source>
</evidence>
<dbReference type="PANTHER" id="PTHR11070:SF59">
    <property type="entry name" value="DNA 3'-5' HELICASE"/>
    <property type="match status" value="1"/>
</dbReference>
<dbReference type="GO" id="GO:0004527">
    <property type="term" value="F:exonuclease activity"/>
    <property type="evidence" value="ECO:0007669"/>
    <property type="project" value="UniProtKB-KW"/>
</dbReference>
<dbReference type="InterPro" id="IPR038726">
    <property type="entry name" value="PDDEXK_AddAB-type"/>
</dbReference>
<dbReference type="CDD" id="cd17932">
    <property type="entry name" value="DEXQc_UvrD"/>
    <property type="match status" value="1"/>
</dbReference>
<keyword evidence="4" id="KW-0227">DNA damage</keyword>
<feature type="domain" description="UvrD-like helicase ATP-binding" evidence="16">
    <location>
        <begin position="17"/>
        <end position="314"/>
    </location>
</feature>
<dbReference type="Pfam" id="PF13361">
    <property type="entry name" value="UvrD_C"/>
    <property type="match status" value="1"/>
</dbReference>
<reference evidence="18 19" key="1">
    <citation type="submission" date="2023-07" db="EMBL/GenBank/DDBJ databases">
        <title>Sequencing the genomes of 1000 actinobacteria strains.</title>
        <authorList>
            <person name="Klenk H.-P."/>
        </authorList>
    </citation>
    <scope>NUCLEOTIDE SEQUENCE [LARGE SCALE GENOMIC DNA]</scope>
    <source>
        <strain evidence="18 19">DSM 19426</strain>
    </source>
</reference>
<dbReference type="Gene3D" id="1.10.10.160">
    <property type="match status" value="1"/>
</dbReference>
<dbReference type="RefSeq" id="WP_310299889.1">
    <property type="nucleotide sequence ID" value="NZ_BAAAPS010000001.1"/>
</dbReference>
<keyword evidence="6 15" id="KW-0347">Helicase</keyword>
<keyword evidence="5 15" id="KW-0378">Hydrolase</keyword>
<dbReference type="Pfam" id="PF00580">
    <property type="entry name" value="UvrD-helicase"/>
    <property type="match status" value="1"/>
</dbReference>
<dbReference type="InterPro" id="IPR013986">
    <property type="entry name" value="DExx_box_DNA_helicase_dom_sf"/>
</dbReference>
<evidence type="ECO:0000256" key="14">
    <source>
        <dbReference type="ARBA" id="ARBA00048988"/>
    </source>
</evidence>
<dbReference type="GO" id="GO:0004386">
    <property type="term" value="F:helicase activity"/>
    <property type="evidence" value="ECO:0007669"/>
    <property type="project" value="UniProtKB-KW"/>
</dbReference>
<dbReference type="Gene3D" id="3.90.320.10">
    <property type="match status" value="1"/>
</dbReference>
<comment type="catalytic activity">
    <reaction evidence="14">
        <text>ATP + H2O = ADP + phosphate + H(+)</text>
        <dbReference type="Rhea" id="RHEA:13065"/>
        <dbReference type="ChEBI" id="CHEBI:15377"/>
        <dbReference type="ChEBI" id="CHEBI:15378"/>
        <dbReference type="ChEBI" id="CHEBI:30616"/>
        <dbReference type="ChEBI" id="CHEBI:43474"/>
        <dbReference type="ChEBI" id="CHEBI:456216"/>
        <dbReference type="EC" id="5.6.2.4"/>
    </reaction>
</comment>
<dbReference type="InterPro" id="IPR027417">
    <property type="entry name" value="P-loop_NTPase"/>
</dbReference>
<keyword evidence="8 15" id="KW-0067">ATP-binding</keyword>
<evidence type="ECO:0000313" key="18">
    <source>
        <dbReference type="EMBL" id="MDR7361641.1"/>
    </source>
</evidence>
<keyword evidence="19" id="KW-1185">Reference proteome</keyword>
<keyword evidence="7 18" id="KW-0269">Exonuclease</keyword>
<gene>
    <name evidence="18" type="ORF">J2S63_001194</name>
</gene>
<keyword evidence="3 15" id="KW-0547">Nucleotide-binding</keyword>
<comment type="similarity">
    <text evidence="1">Belongs to the helicase family. UvrD subfamily.</text>
</comment>
<evidence type="ECO:0000256" key="15">
    <source>
        <dbReference type="PROSITE-ProRule" id="PRU00560"/>
    </source>
</evidence>
<dbReference type="PANTHER" id="PTHR11070">
    <property type="entry name" value="UVRD / RECB / PCRA DNA HELICASE FAMILY MEMBER"/>
    <property type="match status" value="1"/>
</dbReference>
<comment type="catalytic activity">
    <reaction evidence="12">
        <text>Couples ATP hydrolysis with the unwinding of duplex DNA by translocating in the 3'-5' direction.</text>
        <dbReference type="EC" id="5.6.2.4"/>
    </reaction>
</comment>
<keyword evidence="11" id="KW-0413">Isomerase</keyword>
<dbReference type="EC" id="5.6.2.4" evidence="13"/>
<evidence type="ECO:0000256" key="4">
    <source>
        <dbReference type="ARBA" id="ARBA00022763"/>
    </source>
</evidence>
<dbReference type="InterPro" id="IPR011604">
    <property type="entry name" value="PDDEXK-like_dom_sf"/>
</dbReference>
<evidence type="ECO:0000256" key="8">
    <source>
        <dbReference type="ARBA" id="ARBA00022840"/>
    </source>
</evidence>
<protein>
    <recommendedName>
        <fullName evidence="13">DNA 3'-5' helicase</fullName>
        <ecNumber evidence="13">5.6.2.4</ecNumber>
    </recommendedName>
</protein>
<accession>A0ABU2BTM2</accession>
<dbReference type="PROSITE" id="PS51198">
    <property type="entry name" value="UVRD_HELICASE_ATP_BIND"/>
    <property type="match status" value="1"/>
</dbReference>
<dbReference type="EMBL" id="JAVDYG010000001">
    <property type="protein sequence ID" value="MDR7361641.1"/>
    <property type="molecule type" value="Genomic_DNA"/>
</dbReference>
<evidence type="ECO:0000256" key="6">
    <source>
        <dbReference type="ARBA" id="ARBA00022806"/>
    </source>
</evidence>
<feature type="binding site" evidence="15">
    <location>
        <begin position="38"/>
        <end position="45"/>
    </location>
    <ligand>
        <name>ATP</name>
        <dbReference type="ChEBI" id="CHEBI:30616"/>
    </ligand>
</feature>
<dbReference type="InterPro" id="IPR014017">
    <property type="entry name" value="DNA_helicase_UvrD-like_C"/>
</dbReference>
<sequence length="1077" mass="116540">MTTYLLRRPARTAAPAPTLDASQQAVVEHAGGPLLVLAGPGTGKTTTMVEAVVDLVERRGVDPSEVLALTFSRKAAEQLRDRVTARLGRTTGSDLASTFHSFAWSLVKEWADPDAWAAPPRLLSAPVQDVTIRELLEPTPEAVRWPESLQEAVRTRGFSREVQSLLARARERGLTGPDLARLGAERGRPEWVAAGRFLEQYLTVLDAKGAVDYADLIVQAGGLADRPDVRRALRQRWSWVFVDEYQDTDPSQVALLRSIAGDGRNLVVVGDPDQSIYGFRGADVRGILDFPDRFRDLDGRPAPVLALQTTRRFGPRLLAASRTVAQALPTHGAIPGEAFRSFRTPRPAPGAFGDGEVEVLHFDTARAEVEHTADRLRRAHLEDGIGWSEMAVLVRSGRTAIPGLRRALLAAGVPVEVASDDTPLVDEPAVRPLLDALRAAVDLTVTDPASPSYLDAGRVAGLLMSPLGGLDVTGLRSLAKQLRHREHASGVAARSGDELVREALADPRQLDGLEGPAVERARSLGVLLAAAHARVAAGESAEQVLWHLWSGTDWPRRLRAVAVGGGGGSAAAHRDLDAICALFDEASSVEDQRDRTTAQTFLETLAAQQIPGDTLADAGVRGEAVRLLTAHRSKGLEWRLVVVHGVQEGTWPDLRRRSTLLHVEEVGLDPVAPGVPAFDVRALLAEERRLFYVACTRARQRLLVTAVASPDDDGDQPSRFTAELGVEARAVVGRPVRPLSLDGLVADLRRTAADESRSPALREAAVRRLARLAQERVGERPVAPAADPASWWGVRGRSRASTPVRPEDRPVALSASALEGLQRCPAQWFLEREAGGRNATTQAQGFGKVVHTIVDRYVKGEIDPDVSVDALMAHVDAVWQQIQFRTPWSGPRERAEARAALERFLTWSRRPSARRVVAAEQGFTVELTVGGERVRLRGAADRLEVDEDGRVVVIDFKTGKYPPPDNKIPDNPQLGVYQLAVDHGGFDELLGTRGASGGAELVHLRVGAGKGAAHAPKVQQQDPQAPGDDGLRVVERQLAAAARLVRDEDFPATPGSHCERCEFRRLCPAQNRGTVLS</sequence>
<evidence type="ECO:0000256" key="3">
    <source>
        <dbReference type="ARBA" id="ARBA00022741"/>
    </source>
</evidence>
<feature type="domain" description="UvrD-like helicase C-terminal" evidence="17">
    <location>
        <begin position="325"/>
        <end position="635"/>
    </location>
</feature>
<evidence type="ECO:0000256" key="7">
    <source>
        <dbReference type="ARBA" id="ARBA00022839"/>
    </source>
</evidence>
<dbReference type="InterPro" id="IPR000212">
    <property type="entry name" value="DNA_helicase_UvrD/REP"/>
</dbReference>
<dbReference type="InterPro" id="IPR014016">
    <property type="entry name" value="UvrD-like_ATP-bd"/>
</dbReference>